<dbReference type="EMBL" id="ML996106">
    <property type="protein sequence ID" value="KAF2738993.1"/>
    <property type="molecule type" value="Genomic_DNA"/>
</dbReference>
<dbReference type="AlphaFoldDB" id="A0A9P4R468"/>
<reference evidence="2" key="1">
    <citation type="journal article" date="2020" name="Stud. Mycol.">
        <title>101 Dothideomycetes genomes: a test case for predicting lifestyles and emergence of pathogens.</title>
        <authorList>
            <person name="Haridas S."/>
            <person name="Albert R."/>
            <person name="Binder M."/>
            <person name="Bloem J."/>
            <person name="Labutti K."/>
            <person name="Salamov A."/>
            <person name="Andreopoulos B."/>
            <person name="Baker S."/>
            <person name="Barry K."/>
            <person name="Bills G."/>
            <person name="Bluhm B."/>
            <person name="Cannon C."/>
            <person name="Castanera R."/>
            <person name="Culley D."/>
            <person name="Daum C."/>
            <person name="Ezra D."/>
            <person name="Gonzalez J."/>
            <person name="Henrissat B."/>
            <person name="Kuo A."/>
            <person name="Liang C."/>
            <person name="Lipzen A."/>
            <person name="Lutzoni F."/>
            <person name="Magnuson J."/>
            <person name="Mondo S."/>
            <person name="Nolan M."/>
            <person name="Ohm R."/>
            <person name="Pangilinan J."/>
            <person name="Park H.-J."/>
            <person name="Ramirez L."/>
            <person name="Alfaro M."/>
            <person name="Sun H."/>
            <person name="Tritt A."/>
            <person name="Yoshinaga Y."/>
            <person name="Zwiers L.-H."/>
            <person name="Turgeon B."/>
            <person name="Goodwin S."/>
            <person name="Spatafora J."/>
            <person name="Crous P."/>
            <person name="Grigoriev I."/>
        </authorList>
    </citation>
    <scope>NUCLEOTIDE SEQUENCE</scope>
    <source>
        <strain evidence="2">CBS 125425</strain>
    </source>
</reference>
<comment type="caution">
    <text evidence="2">The sequence shown here is derived from an EMBL/GenBank/DDBJ whole genome shotgun (WGS) entry which is preliminary data.</text>
</comment>
<organism evidence="2 3">
    <name type="scientific">Polyplosphaeria fusca</name>
    <dbReference type="NCBI Taxonomy" id="682080"/>
    <lineage>
        <taxon>Eukaryota</taxon>
        <taxon>Fungi</taxon>
        <taxon>Dikarya</taxon>
        <taxon>Ascomycota</taxon>
        <taxon>Pezizomycotina</taxon>
        <taxon>Dothideomycetes</taxon>
        <taxon>Pleosporomycetidae</taxon>
        <taxon>Pleosporales</taxon>
        <taxon>Tetraplosphaeriaceae</taxon>
        <taxon>Polyplosphaeria</taxon>
    </lineage>
</organism>
<evidence type="ECO:0000256" key="1">
    <source>
        <dbReference type="SAM" id="SignalP"/>
    </source>
</evidence>
<sequence length="241" mass="26032">MATAAFTVLVPMSLPGLVRFALSTPSDSPTTLIVCSGREAFLQALAPDLQLHHMDDDSGAPGSLRQLTTPTLHNLFTARHVKVAFCPSVHALQAYLAAANQGEAGISGTTGKQCLLLVNPLALHALTPSFSAQGLSRTFAVAVETASRLGASLHLVECTGMRMHSPMYVDQDDDDMGGGEEEREEAARDPWEQEVPILNLSTIRRYGSGSGDRVWAGRTVKVKRIAARWFRFQSMEEAPED</sequence>
<protein>
    <submittedName>
        <fullName evidence="2">Uncharacterized protein</fullName>
    </submittedName>
</protein>
<keyword evidence="1" id="KW-0732">Signal</keyword>
<feature type="chain" id="PRO_5040293355" evidence="1">
    <location>
        <begin position="24"/>
        <end position="241"/>
    </location>
</feature>
<dbReference type="OrthoDB" id="5391496at2759"/>
<evidence type="ECO:0000313" key="3">
    <source>
        <dbReference type="Proteomes" id="UP000799444"/>
    </source>
</evidence>
<proteinExistence type="predicted"/>
<gene>
    <name evidence="2" type="ORF">EJ04DRAFT_541025</name>
</gene>
<keyword evidence="3" id="KW-1185">Reference proteome</keyword>
<evidence type="ECO:0000313" key="2">
    <source>
        <dbReference type="EMBL" id="KAF2738993.1"/>
    </source>
</evidence>
<name>A0A9P4R468_9PLEO</name>
<feature type="signal peptide" evidence="1">
    <location>
        <begin position="1"/>
        <end position="23"/>
    </location>
</feature>
<accession>A0A9P4R468</accession>
<dbReference type="Proteomes" id="UP000799444">
    <property type="component" value="Unassembled WGS sequence"/>
</dbReference>